<dbReference type="KEGG" id="csto:CGC58_05390"/>
<dbReference type="EMBL" id="CP022387">
    <property type="protein sequence ID" value="ATA89206.1"/>
    <property type="molecule type" value="Genomic_DNA"/>
</dbReference>
<organism evidence="1 2">
    <name type="scientific">Capnocytophaga stomatis</name>
    <dbReference type="NCBI Taxonomy" id="1848904"/>
    <lineage>
        <taxon>Bacteria</taxon>
        <taxon>Pseudomonadati</taxon>
        <taxon>Bacteroidota</taxon>
        <taxon>Flavobacteriia</taxon>
        <taxon>Flavobacteriales</taxon>
        <taxon>Flavobacteriaceae</taxon>
        <taxon>Capnocytophaga</taxon>
    </lineage>
</organism>
<reference evidence="2" key="1">
    <citation type="submission" date="2017-06" db="EMBL/GenBank/DDBJ databases">
        <title>Capnocytophaga spp. assemblies.</title>
        <authorList>
            <person name="Gulvik C.A."/>
        </authorList>
    </citation>
    <scope>NUCLEOTIDE SEQUENCE [LARGE SCALE GENOMIC DNA]</scope>
    <source>
        <strain evidence="2">H2177</strain>
    </source>
</reference>
<evidence type="ECO:0000313" key="2">
    <source>
        <dbReference type="Proteomes" id="UP000217348"/>
    </source>
</evidence>
<sequence>MEELHIRFSNFLKKLTERANELAQETKASAQSFYDDDIDSHKRSFFNFKMGIQGQFTSIINKAQEVFDNQIQVHEPTIRERRTPEGEIKEKWFRKIHDEFENWKDLIRDVSENVFEGVKEKSPEATLQEIVEEYNRIKDSFHCTQCGGKLEINEIYFISTYIPCPYCQTQNTFVPSIKMRELEFIAKDLAEERTQKEEKFYEKTSNSNSSTAEETFIAYFRWRFAMWSVVKSIVPILEQANKKVLFREMHDLTTYDEYNFYENPDLYRKIIKLLTKTEAEERKIATELLETLGARGIPQEEFNTVISEAKSLSNN</sequence>
<dbReference type="AlphaFoldDB" id="A0A250FYY3"/>
<accession>A0A250FYY3</accession>
<dbReference type="OrthoDB" id="5502466at2"/>
<protein>
    <submittedName>
        <fullName evidence="1">Uncharacterized protein</fullName>
    </submittedName>
</protein>
<dbReference type="RefSeq" id="WP_095895648.1">
    <property type="nucleotide sequence ID" value="NZ_CP022387.1"/>
</dbReference>
<evidence type="ECO:0000313" key="1">
    <source>
        <dbReference type="EMBL" id="ATA89206.1"/>
    </source>
</evidence>
<gene>
    <name evidence="1" type="ORF">CGC58_05390</name>
</gene>
<proteinExistence type="predicted"/>
<dbReference type="Proteomes" id="UP000217348">
    <property type="component" value="Chromosome"/>
</dbReference>
<name>A0A250FYY3_9FLAO</name>